<feature type="domain" description="KIB1-4 beta-propeller" evidence="1">
    <location>
        <begin position="117"/>
        <end position="368"/>
    </location>
</feature>
<feature type="non-terminal residue" evidence="2">
    <location>
        <position position="1"/>
    </location>
</feature>
<dbReference type="EMBL" id="RWGY01000011">
    <property type="protein sequence ID" value="TVU33450.1"/>
    <property type="molecule type" value="Genomic_DNA"/>
</dbReference>
<evidence type="ECO:0000313" key="3">
    <source>
        <dbReference type="Proteomes" id="UP000324897"/>
    </source>
</evidence>
<evidence type="ECO:0000313" key="2">
    <source>
        <dbReference type="EMBL" id="TVU33450.1"/>
    </source>
</evidence>
<reference evidence="2 3" key="1">
    <citation type="journal article" date="2019" name="Sci. Rep.">
        <title>A high-quality genome of Eragrostis curvula grass provides insights into Poaceae evolution and supports new strategies to enhance forage quality.</title>
        <authorList>
            <person name="Carballo J."/>
            <person name="Santos B.A.C.M."/>
            <person name="Zappacosta D."/>
            <person name="Garbus I."/>
            <person name="Selva J.P."/>
            <person name="Gallo C.A."/>
            <person name="Diaz A."/>
            <person name="Albertini E."/>
            <person name="Caccamo M."/>
            <person name="Echenique V."/>
        </authorList>
    </citation>
    <scope>NUCLEOTIDE SEQUENCE [LARGE SCALE GENOMIC DNA]</scope>
    <source>
        <strain evidence="3">cv. Victoria</strain>
        <tissue evidence="2">Leaf</tissue>
    </source>
</reference>
<dbReference type="PANTHER" id="PTHR33165">
    <property type="entry name" value="F-BOX DOMAIN CONTAINING PROTEIN-LIKE-RELATED"/>
    <property type="match status" value="1"/>
</dbReference>
<comment type="caution">
    <text evidence="2">The sequence shown here is derived from an EMBL/GenBank/DDBJ whole genome shotgun (WGS) entry which is preliminary data.</text>
</comment>
<accession>A0A5J9VEZ0</accession>
<dbReference type="PANTHER" id="PTHR33165:SF78">
    <property type="entry name" value="F-BOX DOMAIN-CONTAINING PROTEIN"/>
    <property type="match status" value="1"/>
</dbReference>
<dbReference type="InterPro" id="IPR005174">
    <property type="entry name" value="KIB1-4_b-propeller"/>
</dbReference>
<dbReference type="Pfam" id="PF03478">
    <property type="entry name" value="Beta-prop_KIB1-4"/>
    <property type="match status" value="1"/>
</dbReference>
<proteinExistence type="predicted"/>
<organism evidence="2 3">
    <name type="scientific">Eragrostis curvula</name>
    <name type="common">weeping love grass</name>
    <dbReference type="NCBI Taxonomy" id="38414"/>
    <lineage>
        <taxon>Eukaryota</taxon>
        <taxon>Viridiplantae</taxon>
        <taxon>Streptophyta</taxon>
        <taxon>Embryophyta</taxon>
        <taxon>Tracheophyta</taxon>
        <taxon>Spermatophyta</taxon>
        <taxon>Magnoliopsida</taxon>
        <taxon>Liliopsida</taxon>
        <taxon>Poales</taxon>
        <taxon>Poaceae</taxon>
        <taxon>PACMAD clade</taxon>
        <taxon>Chloridoideae</taxon>
        <taxon>Eragrostideae</taxon>
        <taxon>Eragrostidinae</taxon>
        <taxon>Eragrostis</taxon>
    </lineage>
</organism>
<evidence type="ECO:0000259" key="1">
    <source>
        <dbReference type="Pfam" id="PF03478"/>
    </source>
</evidence>
<dbReference type="Proteomes" id="UP000324897">
    <property type="component" value="Chromosome 1"/>
</dbReference>
<dbReference type="Gramene" id="TVU33450">
    <property type="protein sequence ID" value="TVU33450"/>
    <property type="gene ID" value="EJB05_25268"/>
</dbReference>
<keyword evidence="3" id="KW-1185">Reference proteome</keyword>
<dbReference type="AlphaFoldDB" id="A0A5J9VEZ0"/>
<name>A0A5J9VEZ0_9POAL</name>
<sequence length="402" mass="44168">MGKRRAASQAAIPSSRDAKIARARDWAGLEDGPAGLVAERVLTDDVGYVRFRAVCRAWRRCCDDPRTRGGGVLDDPRLRPRHRQWIMLLGQGEKLTPAAAPHRCRRQFLNVSTGQCIQVVDVPELRDHGVIPSTAAEGLLILFCKATGAIRLLNPLTRQAAELPPVTSLRKFEPGYSTSGLADDRTVLLNSCGEMAFAKPGDERWVLLVDNNDTHLLMANVFFAGRFYGIYDHTIVTVDMDRSRDLPPRLVVVAKLKFTLLHGNGMEEKTAHLVDNGGGQLMLVHRKIRIPARDKMMYKVYRVDLEAGTVTTRGGSGGGLSLGGRAVFIGRCRALSVSPRVFPSIEANAIYPGLCFNERGGTQQVGVYRIRDGSTKSFGYHNGSTLRRPWSIADCLAVYVSG</sequence>
<dbReference type="OrthoDB" id="619048at2759"/>
<protein>
    <recommendedName>
        <fullName evidence="1">KIB1-4 beta-propeller domain-containing protein</fullName>
    </recommendedName>
</protein>
<gene>
    <name evidence="2" type="ORF">EJB05_25268</name>
</gene>